<dbReference type="Proteomes" id="UP001279734">
    <property type="component" value="Unassembled WGS sequence"/>
</dbReference>
<keyword evidence="3" id="KW-1185">Reference proteome</keyword>
<proteinExistence type="predicted"/>
<dbReference type="EMBL" id="BSYO01000006">
    <property type="protein sequence ID" value="GMH05979.1"/>
    <property type="molecule type" value="Genomic_DNA"/>
</dbReference>
<evidence type="ECO:0000313" key="2">
    <source>
        <dbReference type="EMBL" id="GMH05979.1"/>
    </source>
</evidence>
<dbReference type="AlphaFoldDB" id="A0AAD3S7Z1"/>
<name>A0AAD3S7Z1_NEPGR</name>
<gene>
    <name evidence="2" type="ORF">Nepgr_007819</name>
</gene>
<feature type="region of interest" description="Disordered" evidence="1">
    <location>
        <begin position="29"/>
        <end position="52"/>
    </location>
</feature>
<reference evidence="2" key="1">
    <citation type="submission" date="2023-05" db="EMBL/GenBank/DDBJ databases">
        <title>Nepenthes gracilis genome sequencing.</title>
        <authorList>
            <person name="Fukushima K."/>
        </authorList>
    </citation>
    <scope>NUCLEOTIDE SEQUENCE</scope>
    <source>
        <strain evidence="2">SING2019-196</strain>
    </source>
</reference>
<sequence>MVYSAPSSGMSGDLEDHSIASALKLSPQKGAYTASGEDSTGGPGHVSSSLADEMVPSALGAVSDGVSHEVVVESQMGRLLAPGDDGGGSTAPSMDSPFVQDLAEALFGFGSGWGVWSPAADADSAGSNSLDPAE</sequence>
<organism evidence="2 3">
    <name type="scientific">Nepenthes gracilis</name>
    <name type="common">Slender pitcher plant</name>
    <dbReference type="NCBI Taxonomy" id="150966"/>
    <lineage>
        <taxon>Eukaryota</taxon>
        <taxon>Viridiplantae</taxon>
        <taxon>Streptophyta</taxon>
        <taxon>Embryophyta</taxon>
        <taxon>Tracheophyta</taxon>
        <taxon>Spermatophyta</taxon>
        <taxon>Magnoliopsida</taxon>
        <taxon>eudicotyledons</taxon>
        <taxon>Gunneridae</taxon>
        <taxon>Pentapetalae</taxon>
        <taxon>Caryophyllales</taxon>
        <taxon>Nepenthaceae</taxon>
        <taxon>Nepenthes</taxon>
    </lineage>
</organism>
<evidence type="ECO:0000313" key="3">
    <source>
        <dbReference type="Proteomes" id="UP001279734"/>
    </source>
</evidence>
<accession>A0AAD3S7Z1</accession>
<protein>
    <submittedName>
        <fullName evidence="2">Uncharacterized protein</fullName>
    </submittedName>
</protein>
<comment type="caution">
    <text evidence="2">The sequence shown here is derived from an EMBL/GenBank/DDBJ whole genome shotgun (WGS) entry which is preliminary data.</text>
</comment>
<evidence type="ECO:0000256" key="1">
    <source>
        <dbReference type="SAM" id="MobiDB-lite"/>
    </source>
</evidence>